<sequence length="160" mass="18678">MSNIVFYLRLEPYLRQWLVHSLGDPVVFPAQSNENAVIRRFLRKRPEDIRPELAADGLTAICIPDSKAKPPQYYNYLGKKAKAAVKETIEDLFRANLWNEISDLTRRNCGLNKTIAAWCEMHGIDDDYSETVRQKYYRMRDSYNKKGIFLGSLTRNRTDE</sequence>
<reference evidence="1 2" key="1">
    <citation type="submission" date="2020-08" db="EMBL/GenBank/DDBJ databases">
        <title>A Genomic Blueprint of the Chicken Gut Microbiome.</title>
        <authorList>
            <person name="Gilroy R."/>
            <person name="Ravi A."/>
            <person name="Getino M."/>
            <person name="Pursley I."/>
            <person name="Horton D.L."/>
            <person name="Alikhan N.-F."/>
            <person name="Baker D."/>
            <person name="Gharbi K."/>
            <person name="Hall N."/>
            <person name="Watson M."/>
            <person name="Adriaenssens E.M."/>
            <person name="Foster-Nyarko E."/>
            <person name="Jarju S."/>
            <person name="Secka A."/>
            <person name="Antonio M."/>
            <person name="Oren A."/>
            <person name="Chaudhuri R."/>
            <person name="La Ragione R.M."/>
            <person name="Hildebrand F."/>
            <person name="Pallen M.J."/>
        </authorList>
    </citation>
    <scope>NUCLEOTIDE SEQUENCE [LARGE SCALE GENOMIC DNA]</scope>
    <source>
        <strain evidence="1 2">Sa1CVN1</strain>
    </source>
</reference>
<gene>
    <name evidence="1" type="ORF">H9625_12965</name>
</gene>
<evidence type="ECO:0000313" key="2">
    <source>
        <dbReference type="Proteomes" id="UP000620874"/>
    </source>
</evidence>
<dbReference type="EMBL" id="JACSPP010000048">
    <property type="protein sequence ID" value="MBD8041330.1"/>
    <property type="molecule type" value="Genomic_DNA"/>
</dbReference>
<dbReference type="Proteomes" id="UP000620874">
    <property type="component" value="Unassembled WGS sequence"/>
</dbReference>
<evidence type="ECO:0000313" key="1">
    <source>
        <dbReference type="EMBL" id="MBD8041330.1"/>
    </source>
</evidence>
<organism evidence="1 2">
    <name type="scientific">Phocaeicola intestinalis</name>
    <dbReference type="NCBI Taxonomy" id="2762212"/>
    <lineage>
        <taxon>Bacteria</taxon>
        <taxon>Pseudomonadati</taxon>
        <taxon>Bacteroidota</taxon>
        <taxon>Bacteroidia</taxon>
        <taxon>Bacteroidales</taxon>
        <taxon>Bacteroidaceae</taxon>
        <taxon>Phocaeicola</taxon>
    </lineage>
</organism>
<protein>
    <submittedName>
        <fullName evidence="1">Uncharacterized protein</fullName>
    </submittedName>
</protein>
<comment type="caution">
    <text evidence="1">The sequence shown here is derived from an EMBL/GenBank/DDBJ whole genome shotgun (WGS) entry which is preliminary data.</text>
</comment>
<dbReference type="RefSeq" id="WP_191764701.1">
    <property type="nucleotide sequence ID" value="NZ_JACSPP010000048.1"/>
</dbReference>
<keyword evidence="2" id="KW-1185">Reference proteome</keyword>
<proteinExistence type="predicted"/>
<name>A0ABR8YAU5_9BACT</name>
<accession>A0ABR8YAU5</accession>